<dbReference type="Proteomes" id="UP000619293">
    <property type="component" value="Unassembled WGS sequence"/>
</dbReference>
<proteinExistence type="predicted"/>
<protein>
    <recommendedName>
        <fullName evidence="4">Lipoprotein</fullName>
    </recommendedName>
</protein>
<evidence type="ECO:0000313" key="2">
    <source>
        <dbReference type="EMBL" id="GIF92348.1"/>
    </source>
</evidence>
<evidence type="ECO:0000256" key="1">
    <source>
        <dbReference type="SAM" id="SignalP"/>
    </source>
</evidence>
<comment type="caution">
    <text evidence="2">The sequence shown here is derived from an EMBL/GenBank/DDBJ whole genome shotgun (WGS) entry which is preliminary data.</text>
</comment>
<feature type="signal peptide" evidence="1">
    <location>
        <begin position="1"/>
        <end position="21"/>
    </location>
</feature>
<dbReference type="RefSeq" id="WP_191843758.1">
    <property type="nucleotide sequence ID" value="NZ_BAAALB010000038.1"/>
</dbReference>
<reference evidence="2 3" key="1">
    <citation type="submission" date="2021-01" db="EMBL/GenBank/DDBJ databases">
        <title>Whole genome shotgun sequence of Catellatospora chokoriensis NBRC 107358.</title>
        <authorList>
            <person name="Komaki H."/>
            <person name="Tamura T."/>
        </authorList>
    </citation>
    <scope>NUCLEOTIDE SEQUENCE [LARGE SCALE GENOMIC DNA]</scope>
    <source>
        <strain evidence="2 3">NBRC 107358</strain>
    </source>
</reference>
<keyword evidence="1" id="KW-0732">Signal</keyword>
<dbReference type="AlphaFoldDB" id="A0A8J3K3R3"/>
<sequence>MRASQRSRRAAALLSAAALTAAVTVGCGTPSDPAPVQPNGSGSAAASAAGEAAACPLPARNVQEQTATPLTFKITELTNGTGFNYALTEATLQKYPQLLSTGRTPEWSLQDAWTDGLFLLGGARAMFLVRNSGTEPVTITNVRLVNIAEECMPLAMAYIMNNEGGAGGEFVALTFTADADTPLAYEESSNGTATVPYFNGRTVKIAPGEERDFTVKVGSLRRPYSFDLAFDVTTGGSTGVQLLRNGNVPFRFAPRLCPTAAERGQLTPDDLAWMKSKLFKNVRLRVDILTMAEKDPAKYSGPCNTL</sequence>
<evidence type="ECO:0000313" key="3">
    <source>
        <dbReference type="Proteomes" id="UP000619293"/>
    </source>
</evidence>
<name>A0A8J3K3R3_9ACTN</name>
<keyword evidence="3" id="KW-1185">Reference proteome</keyword>
<accession>A0A8J3K3R3</accession>
<organism evidence="2 3">
    <name type="scientific">Catellatospora chokoriensis</name>
    <dbReference type="NCBI Taxonomy" id="310353"/>
    <lineage>
        <taxon>Bacteria</taxon>
        <taxon>Bacillati</taxon>
        <taxon>Actinomycetota</taxon>
        <taxon>Actinomycetes</taxon>
        <taxon>Micromonosporales</taxon>
        <taxon>Micromonosporaceae</taxon>
        <taxon>Catellatospora</taxon>
    </lineage>
</organism>
<dbReference type="PROSITE" id="PS51257">
    <property type="entry name" value="PROKAR_LIPOPROTEIN"/>
    <property type="match status" value="1"/>
</dbReference>
<gene>
    <name evidence="2" type="ORF">Cch02nite_57920</name>
</gene>
<evidence type="ECO:0008006" key="4">
    <source>
        <dbReference type="Google" id="ProtNLM"/>
    </source>
</evidence>
<feature type="chain" id="PRO_5038357724" description="Lipoprotein" evidence="1">
    <location>
        <begin position="22"/>
        <end position="306"/>
    </location>
</feature>
<dbReference type="EMBL" id="BONG01000044">
    <property type="protein sequence ID" value="GIF92348.1"/>
    <property type="molecule type" value="Genomic_DNA"/>
</dbReference>